<evidence type="ECO:0000256" key="1">
    <source>
        <dbReference type="SAM" id="Coils"/>
    </source>
</evidence>
<keyword evidence="1" id="KW-0175">Coiled coil</keyword>
<feature type="coiled-coil region" evidence="1">
    <location>
        <begin position="293"/>
        <end position="364"/>
    </location>
</feature>
<keyword evidence="4" id="KW-1185">Reference proteome</keyword>
<dbReference type="EMBL" id="LR130778">
    <property type="protein sequence ID" value="VDN48756.1"/>
    <property type="molecule type" value="Genomic_DNA"/>
</dbReference>
<keyword evidence="2" id="KW-0472">Membrane</keyword>
<evidence type="ECO:0000313" key="3">
    <source>
        <dbReference type="EMBL" id="VDN48756.1"/>
    </source>
</evidence>
<dbReference type="KEGG" id="cbar:PATL70BA_2849"/>
<evidence type="ECO:0000256" key="2">
    <source>
        <dbReference type="SAM" id="Phobius"/>
    </source>
</evidence>
<dbReference type="Proteomes" id="UP000279029">
    <property type="component" value="Chromosome"/>
</dbReference>
<organism evidence="3 4">
    <name type="scientific">Petrocella atlantisensis</name>
    <dbReference type="NCBI Taxonomy" id="2173034"/>
    <lineage>
        <taxon>Bacteria</taxon>
        <taxon>Bacillati</taxon>
        <taxon>Bacillota</taxon>
        <taxon>Clostridia</taxon>
        <taxon>Lachnospirales</taxon>
        <taxon>Vallitaleaceae</taxon>
        <taxon>Petrocella</taxon>
    </lineage>
</organism>
<dbReference type="Pfam" id="PF18960">
    <property type="entry name" value="DUF5702"/>
    <property type="match status" value="2"/>
</dbReference>
<name>A0A3P7S1N3_9FIRM</name>
<keyword evidence="2" id="KW-0812">Transmembrane</keyword>
<evidence type="ECO:0000313" key="4">
    <source>
        <dbReference type="Proteomes" id="UP000279029"/>
    </source>
</evidence>
<dbReference type="OrthoDB" id="5135382at2"/>
<reference evidence="3 4" key="1">
    <citation type="submission" date="2018-09" db="EMBL/GenBank/DDBJ databases">
        <authorList>
            <person name="Postec A."/>
        </authorList>
    </citation>
    <scope>NUCLEOTIDE SEQUENCE [LARGE SCALE GENOMIC DNA]</scope>
    <source>
        <strain evidence="3">70B-A</strain>
    </source>
</reference>
<proteinExistence type="predicted"/>
<keyword evidence="2" id="KW-1133">Transmembrane helix</keyword>
<dbReference type="AlphaFoldDB" id="A0A3P7S1N3"/>
<dbReference type="InterPro" id="IPR043756">
    <property type="entry name" value="DUF5702"/>
</dbReference>
<sequence>MKRKQGGISIFLAIVFLTLVAFSCSIVEITRYQIARIQAERALLSATQSVLGGYDHILKNEYGIFARDTYYSDLNYIDGHDISPDENPDENHSPMANDLKYYLEGNIHNDPNRLEKSLLDEFGSLKHPSPYKLIPLELEDLKVVGGSQLISHEGLDYVKNDMVAFMEFRAPLLLLEPFLEKVMVVEKLGKTTTFVQAKDNIVKETSSIEEAYLNLYRWIEGIDINPSSGVITVVDDNFVKIILPKVKVQKPEISVIQVEAINTNLEKKVINIGRLVSSVDEVNSQFISSIIELKRSQDKQAELENRQDKVRDQIRSLRDKLRSEENPDRATSIKKEISSKQKRVKEIGKQIKEVEELKEKQVAELTTLFETLDEKMKHFSGLTIGANSVLEMNRKARDEIEWIKDKGESLEQKIDGFVNKETKNQENYIVRTFDHAIDELEAIKTSYGANMRKDNFDTLGNLSYMHERLVDNIQLLEKQKPIIEKVVEDYPAMIAGCFEEAGFSKQELMILNKGQVYGPLKVGMDHYGTKTMGYATMKKDIQSVCDLVSTYYRKDLFFDYSDYGLNGQVTINGTSVDGKGFYDNVKSNVAGLDVQNLFDEVLPVEYAFDNTLPSALALFDEDITNTEDKRSDETELTALDGKLFSNLTQIGTEFIDLLLLNEYAIGMFTSMTGKYGVDKEDQEALTLSGYKKNDHVLDSELEYIITGKTNQLEAVTSISTKIVGMRIALNTIHLVTDPSKRTIIMNLANAVAGWWSLGIGALAIALIIGLLWATAESLVDLVMLLQGQKVPLLKTKTTWFLGPENLTSKVIERGGEIAIQKTQDTLMGLQEKTQKWVIGLKDHLSEEVNGLLEEQIQTMHMEGVGMADAMAQSYEDDLYRKMDGILLSYNEGTALNVSDYPRTDSRYEILEMFKQDVASATHNKEITQSLLSEIKRDLQASYSLRIEKHKTQIIADASEITNQGFDQLEHAVNQQIEVLAKKGEQISADFILEQTERINKGTKSKLLDKSQTVDPSIKGEQLTEFIPTASYEDYLRLFMLMDWKRLDERVLRMLDVIEINMKKGRENASWALADYVFGLESRVTFKVRYGFINIMPGFQERKRRFKGYHRFVIEVGNGYE</sequence>
<dbReference type="RefSeq" id="WP_125137843.1">
    <property type="nucleotide sequence ID" value="NZ_LR130778.1"/>
</dbReference>
<gene>
    <name evidence="3" type="ORF">PATL70BA_2849</name>
</gene>
<feature type="transmembrane region" description="Helical" evidence="2">
    <location>
        <begin position="752"/>
        <end position="773"/>
    </location>
</feature>
<accession>A0A3P7S1N3</accession>
<protein>
    <submittedName>
        <fullName evidence="3">Uncharacterized protein</fullName>
    </submittedName>
</protein>
<dbReference type="PROSITE" id="PS51257">
    <property type="entry name" value="PROKAR_LIPOPROTEIN"/>
    <property type="match status" value="1"/>
</dbReference>